<evidence type="ECO:0000256" key="3">
    <source>
        <dbReference type="ARBA" id="ARBA00022723"/>
    </source>
</evidence>
<proteinExistence type="predicted"/>
<dbReference type="GO" id="GO:0046872">
    <property type="term" value="F:metal ion binding"/>
    <property type="evidence" value="ECO:0007669"/>
    <property type="project" value="UniProtKB-KW"/>
</dbReference>
<keyword evidence="2" id="KW-0808">Transferase</keyword>
<organism evidence="5 6">
    <name type="scientific">Rhizobium gallicum bv. gallicum R602sp</name>
    <dbReference type="NCBI Taxonomy" id="1041138"/>
    <lineage>
        <taxon>Bacteria</taxon>
        <taxon>Pseudomonadati</taxon>
        <taxon>Pseudomonadota</taxon>
        <taxon>Alphaproteobacteria</taxon>
        <taxon>Hyphomicrobiales</taxon>
        <taxon>Rhizobiaceae</taxon>
        <taxon>Rhizobium/Agrobacterium group</taxon>
        <taxon>Rhizobium</taxon>
    </lineage>
</organism>
<evidence type="ECO:0000256" key="2">
    <source>
        <dbReference type="ARBA" id="ARBA00022679"/>
    </source>
</evidence>
<evidence type="ECO:0000256" key="1">
    <source>
        <dbReference type="ARBA" id="ARBA00001947"/>
    </source>
</evidence>
<keyword evidence="5" id="KW-0614">Plasmid</keyword>
<dbReference type="InterPro" id="IPR008567">
    <property type="entry name" value="BKACE"/>
</dbReference>
<keyword evidence="4" id="KW-0862">Zinc</keyword>
<keyword evidence="3" id="KW-0479">Metal-binding</keyword>
<dbReference type="HOGENOM" id="CLU_065536_0_0_5"/>
<dbReference type="InterPro" id="IPR011060">
    <property type="entry name" value="RibuloseP-bd_barrel"/>
</dbReference>
<dbReference type="PANTHER" id="PTHR37418">
    <property type="entry name" value="3-KETO-5-AMINOHEXANOATE CLEAVAGE ENZYME-RELATED"/>
    <property type="match status" value="1"/>
</dbReference>
<dbReference type="PANTHER" id="PTHR37418:SF2">
    <property type="entry name" value="3-KETO-5-AMINOHEXANOATE CLEAVAGE ENZYME"/>
    <property type="match status" value="1"/>
</dbReference>
<keyword evidence="6" id="KW-1185">Reference proteome</keyword>
<geneLocation type="plasmid" evidence="5 6">
    <name>pRgalR602a</name>
</geneLocation>
<evidence type="ECO:0000313" key="6">
    <source>
        <dbReference type="Proteomes" id="UP000031368"/>
    </source>
</evidence>
<protein>
    <recommendedName>
        <fullName evidence="7">3-keto-5-aminohexanoate cleavage protein</fullName>
    </recommendedName>
</protein>
<evidence type="ECO:0000313" key="5">
    <source>
        <dbReference type="EMBL" id="AJD43423.1"/>
    </source>
</evidence>
<dbReference type="EMBL" id="CP006878">
    <property type="protein sequence ID" value="AJD43423.1"/>
    <property type="molecule type" value="Genomic_DNA"/>
</dbReference>
<dbReference type="SUPFAM" id="SSF51366">
    <property type="entry name" value="Ribulose-phoshate binding barrel"/>
    <property type="match status" value="1"/>
</dbReference>
<accession>A0A0B4X9X9</accession>
<reference evidence="5 6" key="1">
    <citation type="submission" date="2013-11" db="EMBL/GenBank/DDBJ databases">
        <title>Complete genome sequence of Rhizobium gallicum bv. gallicum R602.</title>
        <authorList>
            <person name="Bustos P."/>
            <person name="Santamaria R.I."/>
            <person name="Lozano L."/>
            <person name="Acosta J.L."/>
            <person name="Ormeno-Orrillo E."/>
            <person name="Rogel M.A."/>
            <person name="Romero D."/>
            <person name="Cevallos M.A."/>
            <person name="Martinez-Romero E."/>
            <person name="Gonzalez V."/>
        </authorList>
    </citation>
    <scope>NUCLEOTIDE SEQUENCE [LARGE SCALE GENOMIC DNA]</scope>
    <source>
        <strain evidence="5 6">R602</strain>
        <plasmid evidence="5 6">pRgalR602a</plasmid>
    </source>
</reference>
<dbReference type="Proteomes" id="UP000031368">
    <property type="component" value="Plasmid pRgalR602a"/>
</dbReference>
<gene>
    <name evidence="5" type="ORF">RGR602_PA00077</name>
</gene>
<dbReference type="GO" id="GO:0043720">
    <property type="term" value="F:3-keto-5-aminohexanoate cleavage activity"/>
    <property type="evidence" value="ECO:0007669"/>
    <property type="project" value="InterPro"/>
</dbReference>
<dbReference type="InterPro" id="IPR013785">
    <property type="entry name" value="Aldolase_TIM"/>
</dbReference>
<dbReference type="AlphaFoldDB" id="A0A0B4X9X9"/>
<dbReference type="Gene3D" id="3.20.20.70">
    <property type="entry name" value="Aldolase class I"/>
    <property type="match status" value="1"/>
</dbReference>
<dbReference type="Pfam" id="PF05853">
    <property type="entry name" value="BKACE"/>
    <property type="match status" value="1"/>
</dbReference>
<sequence>MQKKIILEARVNEYAPRTSNPNIPYTADEIVEAAVAARKAGAAILHYHARTADGGATNTVEANAEIIREVRRATDLLILPTLGFISNDADAMKRIDTVATLALDPATKPDIAPIDTGSANLELWDAETRRFENPERLYLNTTESLAHYARTLAEKGVKPKLVSWSVGFTRRAIALMDAGLVRGPAYFLLHLTGGRYITGHPPTEAGLMAHLAFLPDDRPIEWTVNCLGGNLLNIAPAICRLGGHMAIGIGDYPYREFGMPTNADVISRAVEIAQKVGREPATPQEARAILELDGA</sequence>
<evidence type="ECO:0000256" key="4">
    <source>
        <dbReference type="ARBA" id="ARBA00022833"/>
    </source>
</evidence>
<comment type="cofactor">
    <cofactor evidence="1">
        <name>Zn(2+)</name>
        <dbReference type="ChEBI" id="CHEBI:29105"/>
    </cofactor>
</comment>
<name>A0A0B4X9X9_9HYPH</name>
<evidence type="ECO:0008006" key="7">
    <source>
        <dbReference type="Google" id="ProtNLM"/>
    </source>
</evidence>
<dbReference type="RefSeq" id="WP_040113978.1">
    <property type="nucleotide sequence ID" value="NZ_CP006878.1"/>
</dbReference>
<dbReference type="KEGG" id="rga:RGR602_PA00077"/>